<accession>A0ACB9B2Y0</accession>
<evidence type="ECO:0000313" key="1">
    <source>
        <dbReference type="EMBL" id="KAI3715045.1"/>
    </source>
</evidence>
<keyword evidence="2" id="KW-1185">Reference proteome</keyword>
<dbReference type="EMBL" id="CM042053">
    <property type="protein sequence ID" value="KAI3715045.1"/>
    <property type="molecule type" value="Genomic_DNA"/>
</dbReference>
<sequence length="236" mass="26228">MDHDPKGSILLGGTAQGKKNVTFGSPFHNRTRLFTLVRVLSCIEKKDLREERLLLPFLMPSIESIGVHPSTGKDKFLISKAAYHKHPTPYDLLGGHSPCDDLLQCVPPSGEARMQVKEGKRKSEFLYLMSIHPHFHSYRMSFAASSAGLVLQTDGDLRELADRSLSGDSPSSMSEPFRNKKWLGMGAPLTDRGLVTSVGSSSFCDSSMEAWTRSRSEQQGALNYYVLFFRSILNDS</sequence>
<comment type="caution">
    <text evidence="1">The sequence shown here is derived from an EMBL/GenBank/DDBJ whole genome shotgun (WGS) entry which is preliminary data.</text>
</comment>
<gene>
    <name evidence="1" type="ORF">L6452_22011</name>
</gene>
<dbReference type="Proteomes" id="UP001055879">
    <property type="component" value="Linkage Group LG07"/>
</dbReference>
<organism evidence="1 2">
    <name type="scientific">Arctium lappa</name>
    <name type="common">Greater burdock</name>
    <name type="synonym">Lappa major</name>
    <dbReference type="NCBI Taxonomy" id="4217"/>
    <lineage>
        <taxon>Eukaryota</taxon>
        <taxon>Viridiplantae</taxon>
        <taxon>Streptophyta</taxon>
        <taxon>Embryophyta</taxon>
        <taxon>Tracheophyta</taxon>
        <taxon>Spermatophyta</taxon>
        <taxon>Magnoliopsida</taxon>
        <taxon>eudicotyledons</taxon>
        <taxon>Gunneridae</taxon>
        <taxon>Pentapetalae</taxon>
        <taxon>asterids</taxon>
        <taxon>campanulids</taxon>
        <taxon>Asterales</taxon>
        <taxon>Asteraceae</taxon>
        <taxon>Carduoideae</taxon>
        <taxon>Cardueae</taxon>
        <taxon>Arctiinae</taxon>
        <taxon>Arctium</taxon>
    </lineage>
</organism>
<name>A0ACB9B2Y0_ARCLA</name>
<protein>
    <submittedName>
        <fullName evidence="1">Uncharacterized protein</fullName>
    </submittedName>
</protein>
<proteinExistence type="predicted"/>
<evidence type="ECO:0000313" key="2">
    <source>
        <dbReference type="Proteomes" id="UP001055879"/>
    </source>
</evidence>
<reference evidence="1 2" key="2">
    <citation type="journal article" date="2022" name="Mol. Ecol. Resour.">
        <title>The genomes of chicory, endive, great burdock and yacon provide insights into Asteraceae paleo-polyploidization history and plant inulin production.</title>
        <authorList>
            <person name="Fan W."/>
            <person name="Wang S."/>
            <person name="Wang H."/>
            <person name="Wang A."/>
            <person name="Jiang F."/>
            <person name="Liu H."/>
            <person name="Zhao H."/>
            <person name="Xu D."/>
            <person name="Zhang Y."/>
        </authorList>
    </citation>
    <scope>NUCLEOTIDE SEQUENCE [LARGE SCALE GENOMIC DNA]</scope>
    <source>
        <strain evidence="2">cv. Niubang</strain>
    </source>
</reference>
<reference evidence="2" key="1">
    <citation type="journal article" date="2022" name="Mol. Ecol. Resour.">
        <title>The genomes of chicory, endive, great burdock and yacon provide insights into Asteraceae palaeo-polyploidization history and plant inulin production.</title>
        <authorList>
            <person name="Fan W."/>
            <person name="Wang S."/>
            <person name="Wang H."/>
            <person name="Wang A."/>
            <person name="Jiang F."/>
            <person name="Liu H."/>
            <person name="Zhao H."/>
            <person name="Xu D."/>
            <person name="Zhang Y."/>
        </authorList>
    </citation>
    <scope>NUCLEOTIDE SEQUENCE [LARGE SCALE GENOMIC DNA]</scope>
    <source>
        <strain evidence="2">cv. Niubang</strain>
    </source>
</reference>